<dbReference type="PIRSF" id="PIRSF036625">
    <property type="entry name" value="GAF_ANTAR"/>
    <property type="match status" value="1"/>
</dbReference>
<evidence type="ECO:0000259" key="3">
    <source>
        <dbReference type="PROSITE" id="PS50921"/>
    </source>
</evidence>
<protein>
    <submittedName>
        <fullName evidence="4">GAF domain-containing protein</fullName>
    </submittedName>
</protein>
<dbReference type="EMBL" id="FOWE01000011">
    <property type="protein sequence ID" value="SFO52816.1"/>
    <property type="molecule type" value="Genomic_DNA"/>
</dbReference>
<dbReference type="InterPro" id="IPR003018">
    <property type="entry name" value="GAF"/>
</dbReference>
<gene>
    <name evidence="4" type="ORF">SAMN05660359_04071</name>
</gene>
<dbReference type="SMART" id="SM01012">
    <property type="entry name" value="ANTAR"/>
    <property type="match status" value="1"/>
</dbReference>
<dbReference type="InterPro" id="IPR012074">
    <property type="entry name" value="GAF_ANTAR"/>
</dbReference>
<dbReference type="PROSITE" id="PS50921">
    <property type="entry name" value="ANTAR"/>
    <property type="match status" value="1"/>
</dbReference>
<dbReference type="SMART" id="SM00065">
    <property type="entry name" value="GAF"/>
    <property type="match status" value="1"/>
</dbReference>
<keyword evidence="2" id="KW-0804">Transcription</keyword>
<evidence type="ECO:0000313" key="4">
    <source>
        <dbReference type="EMBL" id="SFO52816.1"/>
    </source>
</evidence>
<proteinExistence type="predicted"/>
<dbReference type="RefSeq" id="WP_083427549.1">
    <property type="nucleotide sequence ID" value="NZ_FOWE01000011.1"/>
</dbReference>
<evidence type="ECO:0000313" key="5">
    <source>
        <dbReference type="Proteomes" id="UP000183642"/>
    </source>
</evidence>
<sequence length="243" mass="25407">MRPDASRHLPLADELSVVFARMSGLLLSEETVASSLDLVGALALETVPRAAGAGVSIIDEHGRRSAGSTDRRVQEADALQYELGEGPCLAATAGRQVVRVPDLATEQRWPSWAAAAARLGLAAAISAPLSAGERTLGALKVYATTAGELDGHTEHVVSMFAAQAAVLVANVQSLERARRTSDELRQALAGRDLISTAKGVLMARHGIGEEAALGMLLARCGDGGGTMRQVARAVVDSAVRRRR</sequence>
<evidence type="ECO:0000256" key="1">
    <source>
        <dbReference type="ARBA" id="ARBA00023015"/>
    </source>
</evidence>
<dbReference type="OrthoDB" id="3688893at2"/>
<organism evidence="4 5">
    <name type="scientific">Geodermatophilus obscurus</name>
    <dbReference type="NCBI Taxonomy" id="1861"/>
    <lineage>
        <taxon>Bacteria</taxon>
        <taxon>Bacillati</taxon>
        <taxon>Actinomycetota</taxon>
        <taxon>Actinomycetes</taxon>
        <taxon>Geodermatophilales</taxon>
        <taxon>Geodermatophilaceae</taxon>
        <taxon>Geodermatophilus</taxon>
    </lineage>
</organism>
<dbReference type="InterPro" id="IPR036388">
    <property type="entry name" value="WH-like_DNA-bd_sf"/>
</dbReference>
<dbReference type="Pfam" id="PF13185">
    <property type="entry name" value="GAF_2"/>
    <property type="match status" value="1"/>
</dbReference>
<dbReference type="Gene3D" id="3.30.450.40">
    <property type="match status" value="1"/>
</dbReference>
<dbReference type="AlphaFoldDB" id="A0A1I5HY17"/>
<dbReference type="GO" id="GO:0003723">
    <property type="term" value="F:RNA binding"/>
    <property type="evidence" value="ECO:0007669"/>
    <property type="project" value="InterPro"/>
</dbReference>
<evidence type="ECO:0000256" key="2">
    <source>
        <dbReference type="ARBA" id="ARBA00023163"/>
    </source>
</evidence>
<dbReference type="Pfam" id="PF03861">
    <property type="entry name" value="ANTAR"/>
    <property type="match status" value="1"/>
</dbReference>
<dbReference type="Gene3D" id="1.10.10.10">
    <property type="entry name" value="Winged helix-like DNA-binding domain superfamily/Winged helix DNA-binding domain"/>
    <property type="match status" value="1"/>
</dbReference>
<keyword evidence="5" id="KW-1185">Reference proteome</keyword>
<dbReference type="InterPro" id="IPR005561">
    <property type="entry name" value="ANTAR"/>
</dbReference>
<dbReference type="SUPFAM" id="SSF55781">
    <property type="entry name" value="GAF domain-like"/>
    <property type="match status" value="1"/>
</dbReference>
<name>A0A1I5HY17_9ACTN</name>
<reference evidence="5" key="1">
    <citation type="submission" date="2016-10" db="EMBL/GenBank/DDBJ databases">
        <authorList>
            <person name="Varghese N."/>
            <person name="Submissions S."/>
        </authorList>
    </citation>
    <scope>NUCLEOTIDE SEQUENCE [LARGE SCALE GENOMIC DNA]</scope>
    <source>
        <strain evidence="5">DSM 43161</strain>
    </source>
</reference>
<dbReference type="InterPro" id="IPR029016">
    <property type="entry name" value="GAF-like_dom_sf"/>
</dbReference>
<dbReference type="Proteomes" id="UP000183642">
    <property type="component" value="Unassembled WGS sequence"/>
</dbReference>
<accession>A0A1I5HY17</accession>
<feature type="domain" description="ANTAR" evidence="3">
    <location>
        <begin position="174"/>
        <end position="235"/>
    </location>
</feature>
<keyword evidence="1" id="KW-0805">Transcription regulation</keyword>